<evidence type="ECO:0000313" key="2">
    <source>
        <dbReference type="Proteomes" id="UP001295684"/>
    </source>
</evidence>
<evidence type="ECO:0000313" key="1">
    <source>
        <dbReference type="EMBL" id="CAI2386250.1"/>
    </source>
</evidence>
<comment type="caution">
    <text evidence="1">The sequence shown here is derived from an EMBL/GenBank/DDBJ whole genome shotgun (WGS) entry which is preliminary data.</text>
</comment>
<accession>A0AAD1Y7K2</accession>
<protein>
    <submittedName>
        <fullName evidence="1">Uncharacterized protein</fullName>
    </submittedName>
</protein>
<organism evidence="1 2">
    <name type="scientific">Euplotes crassus</name>
    <dbReference type="NCBI Taxonomy" id="5936"/>
    <lineage>
        <taxon>Eukaryota</taxon>
        <taxon>Sar</taxon>
        <taxon>Alveolata</taxon>
        <taxon>Ciliophora</taxon>
        <taxon>Intramacronucleata</taxon>
        <taxon>Spirotrichea</taxon>
        <taxon>Hypotrichia</taxon>
        <taxon>Euplotida</taxon>
        <taxon>Euplotidae</taxon>
        <taxon>Moneuplotes</taxon>
    </lineage>
</organism>
<dbReference type="Proteomes" id="UP001295684">
    <property type="component" value="Unassembled WGS sequence"/>
</dbReference>
<name>A0AAD1Y7K2_EUPCR</name>
<reference evidence="1" key="1">
    <citation type="submission" date="2023-07" db="EMBL/GenBank/DDBJ databases">
        <authorList>
            <consortium name="AG Swart"/>
            <person name="Singh M."/>
            <person name="Singh A."/>
            <person name="Seah K."/>
            <person name="Emmerich C."/>
        </authorList>
    </citation>
    <scope>NUCLEOTIDE SEQUENCE</scope>
    <source>
        <strain evidence="1">DP1</strain>
    </source>
</reference>
<keyword evidence="2" id="KW-1185">Reference proteome</keyword>
<gene>
    <name evidence="1" type="ORF">ECRASSUSDP1_LOCUS27859</name>
</gene>
<dbReference type="AlphaFoldDB" id="A0AAD1Y7K2"/>
<dbReference type="EMBL" id="CAMPGE010028739">
    <property type="protein sequence ID" value="CAI2386250.1"/>
    <property type="molecule type" value="Genomic_DNA"/>
</dbReference>
<proteinExistence type="predicted"/>
<sequence length="487" mass="56802">MDNRLELVSKKFYHNIMEDNELLRRMLDNYLGIVKDYEREQEYQDSILDYRKAKQEENNKEEIKEPERKYIRYMMTTASIIKIYHRMSKKGTKLSVMCARSTGGHQINHNNIFCVFQGTGDHYNTCIENYFPNGLSCITGIPYSENPRTVENKASKLTQANELCEIYQQTSLDSLSTIRSGGLRYKYRVLYPSSSSSDDEEMCCEEKTIPLHKAYKRLENSSYKAPELIGHDKGNVRKSLSYYQEDHTKIIEFDISIQRELTREKLFVLDNIKIHRLLNCNSNIKAFALFVHDYPVIPEDHPLTTIVKVLYNSLEWNGKEASDHNINMEEIEPYTDSFNGFQAQDKVNRAQEIFDVYASKDCCGVFPEVLSTTQHSINFSQKFYSKKLNEGKIEEVKGNLKKMTEKIHNKSDFLPEIGSLDMDQIIQDSNYRLACIAYNLDTKYNSYTIDLPQSTLGRYVTILCLDVHDRKLNFNKQFYCLSQISVK</sequence>